<dbReference type="Gene3D" id="2.130.10.10">
    <property type="entry name" value="YVTN repeat-like/Quinoprotein amine dehydrogenase"/>
    <property type="match status" value="3"/>
</dbReference>
<dbReference type="PROSITE" id="PS50082">
    <property type="entry name" value="WD_REPEATS_2"/>
    <property type="match status" value="2"/>
</dbReference>
<evidence type="ECO:0000313" key="12">
    <source>
        <dbReference type="Proteomes" id="UP001642464"/>
    </source>
</evidence>
<dbReference type="Pfam" id="PF00400">
    <property type="entry name" value="WD40"/>
    <property type="match status" value="2"/>
</dbReference>
<keyword evidence="4" id="KW-0677">Repeat</keyword>
<dbReference type="Proteomes" id="UP001642464">
    <property type="component" value="Unassembled WGS sequence"/>
</dbReference>
<feature type="coiled-coil region" evidence="9">
    <location>
        <begin position="1462"/>
        <end position="1503"/>
    </location>
</feature>
<protein>
    <submittedName>
        <fullName evidence="11">Cilia- and flagella-associated protein 44 (WD repeat-containing protein 52)</fullName>
    </submittedName>
</protein>
<evidence type="ECO:0000256" key="2">
    <source>
        <dbReference type="ARBA" id="ARBA00022490"/>
    </source>
</evidence>
<feature type="region of interest" description="Disordered" evidence="10">
    <location>
        <begin position="1012"/>
        <end position="1063"/>
    </location>
</feature>
<feature type="region of interest" description="Disordered" evidence="10">
    <location>
        <begin position="1413"/>
        <end position="1455"/>
    </location>
</feature>
<keyword evidence="2" id="KW-0963">Cytoplasm</keyword>
<keyword evidence="5 9" id="KW-0175">Coiled coil</keyword>
<dbReference type="PROSITE" id="PS50294">
    <property type="entry name" value="WD_REPEATS_REGION"/>
    <property type="match status" value="1"/>
</dbReference>
<evidence type="ECO:0000313" key="11">
    <source>
        <dbReference type="EMBL" id="CAK8998816.1"/>
    </source>
</evidence>
<keyword evidence="7" id="KW-0966">Cell projection</keyword>
<organism evidence="11 12">
    <name type="scientific">Durusdinium trenchii</name>
    <dbReference type="NCBI Taxonomy" id="1381693"/>
    <lineage>
        <taxon>Eukaryota</taxon>
        <taxon>Sar</taxon>
        <taxon>Alveolata</taxon>
        <taxon>Dinophyceae</taxon>
        <taxon>Suessiales</taxon>
        <taxon>Symbiodiniaceae</taxon>
        <taxon>Durusdinium</taxon>
    </lineage>
</organism>
<proteinExistence type="predicted"/>
<feature type="region of interest" description="Disordered" evidence="10">
    <location>
        <begin position="1210"/>
        <end position="1242"/>
    </location>
</feature>
<feature type="region of interest" description="Disordered" evidence="10">
    <location>
        <begin position="563"/>
        <end position="595"/>
    </location>
</feature>
<feature type="compositionally biased region" description="Low complexity" evidence="10">
    <location>
        <begin position="1012"/>
        <end position="1024"/>
    </location>
</feature>
<evidence type="ECO:0000256" key="6">
    <source>
        <dbReference type="ARBA" id="ARBA00023212"/>
    </source>
</evidence>
<dbReference type="SMART" id="SM00320">
    <property type="entry name" value="WD40"/>
    <property type="match status" value="9"/>
</dbReference>
<evidence type="ECO:0000256" key="3">
    <source>
        <dbReference type="ARBA" id="ARBA00022574"/>
    </source>
</evidence>
<keyword evidence="11" id="KW-0282">Flagellum</keyword>
<dbReference type="EMBL" id="CAXAMM010003168">
    <property type="protein sequence ID" value="CAK8998816.1"/>
    <property type="molecule type" value="Genomic_DNA"/>
</dbReference>
<dbReference type="InterPro" id="IPR015943">
    <property type="entry name" value="WD40/YVTN_repeat-like_dom_sf"/>
</dbReference>
<dbReference type="PANTHER" id="PTHR14885:SF3">
    <property type="entry name" value="CILIA- AND FLAGELLA-ASSOCIATED PROTEIN 44"/>
    <property type="match status" value="1"/>
</dbReference>
<evidence type="ECO:0000256" key="9">
    <source>
        <dbReference type="SAM" id="Coils"/>
    </source>
</evidence>
<evidence type="ECO:0000256" key="7">
    <source>
        <dbReference type="ARBA" id="ARBA00023273"/>
    </source>
</evidence>
<keyword evidence="3 8" id="KW-0853">WD repeat</keyword>
<comment type="subcellular location">
    <subcellularLocation>
        <location evidence="1">Cytoplasm</location>
        <location evidence="1">Cytoskeleton</location>
        <location evidence="1">Cilium axoneme</location>
    </subcellularLocation>
</comment>
<reference evidence="11 12" key="1">
    <citation type="submission" date="2024-02" db="EMBL/GenBank/DDBJ databases">
        <authorList>
            <person name="Chen Y."/>
            <person name="Shah S."/>
            <person name="Dougan E. K."/>
            <person name="Thang M."/>
            <person name="Chan C."/>
        </authorList>
    </citation>
    <scope>NUCLEOTIDE SEQUENCE [LARGE SCALE GENOMIC DNA]</scope>
</reference>
<feature type="repeat" description="WD" evidence="8">
    <location>
        <begin position="364"/>
        <end position="405"/>
    </location>
</feature>
<accession>A0ABP0I8C7</accession>
<keyword evidence="12" id="KW-1185">Reference proteome</keyword>
<name>A0ABP0I8C7_9DINO</name>
<evidence type="ECO:0000256" key="5">
    <source>
        <dbReference type="ARBA" id="ARBA00023054"/>
    </source>
</evidence>
<evidence type="ECO:0000256" key="4">
    <source>
        <dbReference type="ARBA" id="ARBA00022737"/>
    </source>
</evidence>
<gene>
    <name evidence="11" type="ORF">SCF082_LOCUS5790</name>
</gene>
<dbReference type="SUPFAM" id="SSF50978">
    <property type="entry name" value="WD40 repeat-like"/>
    <property type="match status" value="2"/>
</dbReference>
<sequence>MGDEGGGEPSLEVTVRLREPCEAPGEEAVAVHHGFGLGSRKRNNAHILGEDCILTTVGSAAALVDTASGSIEYIFSPDDQGIGAVCVHPSKRFFAMGGQGDKPNVYIYTYPSLRLHRVLRLGTERSYACMAFNSDGTKLATVGGSPDFLLTVWDWDESRIILRNKAFAQEVYNVSFAPNKDGFLTTSGLGHIRFWKMAETFTGLKLQGDIGKFGKVELSDVAAYAVMPDGKVLSGSESGSLLLWDGNFIKLEVRRPGNQLPHDGEVHVCHLLGGNGGSLASTQFLTAGEDGWLRWWSAEAIDSAETTDENPSFELKPAREVHLEGMVPISIAVGDGYMVVQDRNGGIYRIDDPILPACDPVPVVTGHSGPITAVVTSPVDHFAVTSGMDKTVRLWNYVARKEIFKHHFSSPATCAVWAPPAVDATGRTVLVGFQDGVVRVLRRCEHDFKLCKAFKPHNAAVRHMRFNPSGDRLATVGLDQTVFLFNVGSAAGSESFSPIGFVGCEQDINALAWSSAGDYLLLGCSTGLVKQITLPHPSNSVSSPSTQRSFELQGLPERNFSFRRKVARPKRQEPEAPADGEDDKQRKLAGDDEEEDSWEVECKRLEALPVGNVLSLFLLDESDVENPKFVIGLDGADAGPLFVCSFGSEHPVQTLPNIPCDDGMNQSEEVDPAIIDPKRRALRHFVPGTGVFNSCTTLEPTWSQNFLINGGSDGSVRIRPLKEPQCFVHTRLHDGRNGEITRACTSFDDTFLLSAGTDGVLFVSRVNPNGVQQTCATTSSKPGNRIKAKKARIALAENPEAAKEAAAPDAIRPIPEVVSHEKAIGLGFPPTEDPQTADAHDPAAEAAMEEAIDIVDPSAYSIQDDKLKTAEDTKQRLADVEKDKMRSVIDTLRRDFEALLKENEQDVPETRLERDAFNIDEELMQSLEAEGKHQLEEVSKETQWDVAQSKAKVEKIKSFYLDDLIMDAMEMAAFNGKYAVNSFRTLQFSKALKQALATVCDLLSSAEGQHATSSTGAAAEEASGVTQHGSGQHGDKVGAGASAQSKDGKGSGEGSGWEARKAGRRVRKAQMQLLMESKPDDNADDPADVAAIDWVMKNMGDYKLKSAENYQVPIALQVNAEKKIRQSVLLAESIQTLRMEFNQKFLALRELKRRIIENARKDQARIFEINAELGEPNNEHVGLPLSIDPAEWPEKRLEYTEEQLEAFIRGSVTPNSGEAQTTLNGDDTETKNESSAPERPVRQVPMFDFAERVVRRIRADARTRFEQEVWNEKQKQLLYEKNSILERSLSAVQAFDSAVYDLRKERAQLHADLTAAELRQILLSRELRLLNEFEKKDVALSQKLELCKQQRTEVVTEISGCLEKLAAKKAEVEVWQEKDRLIMDEFNAIVGGDSNPAYAALLKIFKRKIKRAKQTGEEGSDSDDSDEEDDEDYDDEEEDDEDGEPEEERCPDGCDPAIYEKVLELREKRLDQEEVLNEYNKAIDELRKANDRHQGREKQIDKELKGTVLEIQAFQNEKQRKLNEIDLSIVLKLSQLACLVGPDGEPDQPDSAEDDASALDENEFMQEEFEADDDIDTHDPAIKDLKDELERMYLQMEVIEETADEDNMIEQQQVVLDKVRNIKMSIWRLRNQARRVRERKSRLVLPETIDSSLVFDKGELEDLHEGIGTLIAENKKKKAEYKDLHLTQKRLVKEKRQKEGDIAALQSKCDDLQMLKFGQLIDLDAIEKITGEGTSNDLKSKYAEQELAQRKEQAAKQKEITRAQESLLLVTRDNSKLLQRIASLTEKQQELEVELGSLSGAGGGAAMESHRETQETEKLTQLVHLQSREIDALKAEINLLRGGNPRTNQNQILD</sequence>
<keyword evidence="11" id="KW-0969">Cilium</keyword>
<feature type="compositionally biased region" description="Acidic residues" evidence="10">
    <location>
        <begin position="1418"/>
        <end position="1449"/>
    </location>
</feature>
<evidence type="ECO:0000256" key="8">
    <source>
        <dbReference type="PROSITE-ProRule" id="PRU00221"/>
    </source>
</evidence>
<keyword evidence="6" id="KW-0206">Cytoskeleton</keyword>
<feature type="coiled-coil region" evidence="9">
    <location>
        <begin position="1744"/>
        <end position="1794"/>
    </location>
</feature>
<feature type="coiled-coil region" evidence="9">
    <location>
        <begin position="1688"/>
        <end position="1715"/>
    </location>
</feature>
<dbReference type="InterPro" id="IPR036322">
    <property type="entry name" value="WD40_repeat_dom_sf"/>
</dbReference>
<dbReference type="InterPro" id="IPR001680">
    <property type="entry name" value="WD40_rpt"/>
</dbReference>
<dbReference type="PANTHER" id="PTHR14885">
    <property type="entry name" value="CILIA- AND FLAGELLA-ASSOCIATED PROTEIN 43-RELATED"/>
    <property type="match status" value="1"/>
</dbReference>
<comment type="caution">
    <text evidence="11">The sequence shown here is derived from an EMBL/GenBank/DDBJ whole genome shotgun (WGS) entry which is preliminary data.</text>
</comment>
<evidence type="ECO:0000256" key="10">
    <source>
        <dbReference type="SAM" id="MobiDB-lite"/>
    </source>
</evidence>
<feature type="repeat" description="WD" evidence="8">
    <location>
        <begin position="454"/>
        <end position="495"/>
    </location>
</feature>
<evidence type="ECO:0000256" key="1">
    <source>
        <dbReference type="ARBA" id="ARBA00004430"/>
    </source>
</evidence>
<dbReference type="Pfam" id="PF25828">
    <property type="entry name" value="CC_Cfap43"/>
    <property type="match status" value="1"/>
</dbReference>
<feature type="compositionally biased region" description="Polar residues" evidence="10">
    <location>
        <begin position="1212"/>
        <end position="1225"/>
    </location>
</feature>